<dbReference type="AlphaFoldDB" id="A0AAD8HMM4"/>
<gene>
    <name evidence="1" type="ORF">POM88_036061</name>
</gene>
<evidence type="ECO:0000313" key="2">
    <source>
        <dbReference type="Proteomes" id="UP001237642"/>
    </source>
</evidence>
<sequence>MAVRVITLLGVVIHPPVPSSRLHLTRLKFNTNGLPPHLIDTLKSDFDMAESNFSYILQTVSVQISILHGPILNLGTSNKSNGSKGGFTRGTTCFHQRAIYFIPNSVVCARPPNVD</sequence>
<organism evidence="1 2">
    <name type="scientific">Heracleum sosnowskyi</name>
    <dbReference type="NCBI Taxonomy" id="360622"/>
    <lineage>
        <taxon>Eukaryota</taxon>
        <taxon>Viridiplantae</taxon>
        <taxon>Streptophyta</taxon>
        <taxon>Embryophyta</taxon>
        <taxon>Tracheophyta</taxon>
        <taxon>Spermatophyta</taxon>
        <taxon>Magnoliopsida</taxon>
        <taxon>eudicotyledons</taxon>
        <taxon>Gunneridae</taxon>
        <taxon>Pentapetalae</taxon>
        <taxon>asterids</taxon>
        <taxon>campanulids</taxon>
        <taxon>Apiales</taxon>
        <taxon>Apiaceae</taxon>
        <taxon>Apioideae</taxon>
        <taxon>apioid superclade</taxon>
        <taxon>Tordylieae</taxon>
        <taxon>Tordyliinae</taxon>
        <taxon>Heracleum</taxon>
    </lineage>
</organism>
<comment type="caution">
    <text evidence="1">The sequence shown here is derived from an EMBL/GenBank/DDBJ whole genome shotgun (WGS) entry which is preliminary data.</text>
</comment>
<keyword evidence="2" id="KW-1185">Reference proteome</keyword>
<dbReference type="EMBL" id="JAUIZM010000008">
    <property type="protein sequence ID" value="KAK1369969.1"/>
    <property type="molecule type" value="Genomic_DNA"/>
</dbReference>
<evidence type="ECO:0000313" key="1">
    <source>
        <dbReference type="EMBL" id="KAK1369969.1"/>
    </source>
</evidence>
<reference evidence="1" key="2">
    <citation type="submission" date="2023-05" db="EMBL/GenBank/DDBJ databases">
        <authorList>
            <person name="Schelkunov M.I."/>
        </authorList>
    </citation>
    <scope>NUCLEOTIDE SEQUENCE</scope>
    <source>
        <strain evidence="1">Hsosn_3</strain>
        <tissue evidence="1">Leaf</tissue>
    </source>
</reference>
<accession>A0AAD8HMM4</accession>
<protein>
    <submittedName>
        <fullName evidence="1">Uncharacterized protein</fullName>
    </submittedName>
</protein>
<reference evidence="1" key="1">
    <citation type="submission" date="2023-02" db="EMBL/GenBank/DDBJ databases">
        <title>Genome of toxic invasive species Heracleum sosnowskyi carries increased number of genes despite the absence of recent whole-genome duplications.</title>
        <authorList>
            <person name="Schelkunov M."/>
            <person name="Shtratnikova V."/>
            <person name="Makarenko M."/>
            <person name="Klepikova A."/>
            <person name="Omelchenko D."/>
            <person name="Novikova G."/>
            <person name="Obukhova E."/>
            <person name="Bogdanov V."/>
            <person name="Penin A."/>
            <person name="Logacheva M."/>
        </authorList>
    </citation>
    <scope>NUCLEOTIDE SEQUENCE</scope>
    <source>
        <strain evidence="1">Hsosn_3</strain>
        <tissue evidence="1">Leaf</tissue>
    </source>
</reference>
<proteinExistence type="predicted"/>
<name>A0AAD8HMM4_9APIA</name>
<dbReference type="Proteomes" id="UP001237642">
    <property type="component" value="Unassembled WGS sequence"/>
</dbReference>